<dbReference type="Gene3D" id="3.40.50.300">
    <property type="entry name" value="P-loop containing nucleotide triphosphate hydrolases"/>
    <property type="match status" value="1"/>
</dbReference>
<dbReference type="PANTHER" id="PTHR37816">
    <property type="entry name" value="YALI0E33011P"/>
    <property type="match status" value="1"/>
</dbReference>
<dbReference type="SUPFAM" id="SSF52540">
    <property type="entry name" value="P-loop containing nucleoside triphosphate hydrolases"/>
    <property type="match status" value="1"/>
</dbReference>
<name>A0A9P6DB50_PLEER</name>
<dbReference type="OrthoDB" id="65590at2759"/>
<gene>
    <name evidence="1" type="ORF">BDN71DRAFT_1586292</name>
</gene>
<dbReference type="InterPro" id="IPR027417">
    <property type="entry name" value="P-loop_NTPase"/>
</dbReference>
<sequence length="204" mass="23418">MSQIEVRPPLLANADGVYRIHIIGNSGSGKSTLGKELSNLLGLPHIPLDSLFWKPGWVQSTNEEFCQRIREKLDSSPRGWIVDGNYTSMGAGFVTGEANNVIWLDPPLLLYFPRVMWRTLLRLLRLREPCSPGCAERPAEVFFSRESILWWCLTNHFRFKRKTQGWMADPSFAKRTVHLAGWGSEYRRWWSSVVSMVKDHAKSI</sequence>
<keyword evidence="2" id="KW-1185">Reference proteome</keyword>
<dbReference type="AlphaFoldDB" id="A0A9P6DB50"/>
<dbReference type="Proteomes" id="UP000807025">
    <property type="component" value="Unassembled WGS sequence"/>
</dbReference>
<evidence type="ECO:0000313" key="2">
    <source>
        <dbReference type="Proteomes" id="UP000807025"/>
    </source>
</evidence>
<organism evidence="1 2">
    <name type="scientific">Pleurotus eryngii</name>
    <name type="common">Boletus of the steppes</name>
    <dbReference type="NCBI Taxonomy" id="5323"/>
    <lineage>
        <taxon>Eukaryota</taxon>
        <taxon>Fungi</taxon>
        <taxon>Dikarya</taxon>
        <taxon>Basidiomycota</taxon>
        <taxon>Agaricomycotina</taxon>
        <taxon>Agaricomycetes</taxon>
        <taxon>Agaricomycetidae</taxon>
        <taxon>Agaricales</taxon>
        <taxon>Pleurotineae</taxon>
        <taxon>Pleurotaceae</taxon>
        <taxon>Pleurotus</taxon>
    </lineage>
</organism>
<evidence type="ECO:0000313" key="1">
    <source>
        <dbReference type="EMBL" id="KAF9500046.1"/>
    </source>
</evidence>
<comment type="caution">
    <text evidence="1">The sequence shown here is derived from an EMBL/GenBank/DDBJ whole genome shotgun (WGS) entry which is preliminary data.</text>
</comment>
<protein>
    <recommendedName>
        <fullName evidence="3">Adenylate kinase</fullName>
    </recommendedName>
</protein>
<dbReference type="Pfam" id="PF13238">
    <property type="entry name" value="AAA_18"/>
    <property type="match status" value="1"/>
</dbReference>
<proteinExistence type="predicted"/>
<dbReference type="PANTHER" id="PTHR37816:SF1">
    <property type="entry name" value="TOXIN"/>
    <property type="match status" value="1"/>
</dbReference>
<evidence type="ECO:0008006" key="3">
    <source>
        <dbReference type="Google" id="ProtNLM"/>
    </source>
</evidence>
<dbReference type="EMBL" id="MU154529">
    <property type="protein sequence ID" value="KAF9500046.1"/>
    <property type="molecule type" value="Genomic_DNA"/>
</dbReference>
<reference evidence="1" key="1">
    <citation type="submission" date="2020-11" db="EMBL/GenBank/DDBJ databases">
        <authorList>
            <consortium name="DOE Joint Genome Institute"/>
            <person name="Ahrendt S."/>
            <person name="Riley R."/>
            <person name="Andreopoulos W."/>
            <person name="Labutti K."/>
            <person name="Pangilinan J."/>
            <person name="Ruiz-Duenas F.J."/>
            <person name="Barrasa J.M."/>
            <person name="Sanchez-Garcia M."/>
            <person name="Camarero S."/>
            <person name="Miyauchi S."/>
            <person name="Serrano A."/>
            <person name="Linde D."/>
            <person name="Babiker R."/>
            <person name="Drula E."/>
            <person name="Ayuso-Fernandez I."/>
            <person name="Pacheco R."/>
            <person name="Padilla G."/>
            <person name="Ferreira P."/>
            <person name="Barriuso J."/>
            <person name="Kellner H."/>
            <person name="Castanera R."/>
            <person name="Alfaro M."/>
            <person name="Ramirez L."/>
            <person name="Pisabarro A.G."/>
            <person name="Kuo A."/>
            <person name="Tritt A."/>
            <person name="Lipzen A."/>
            <person name="He G."/>
            <person name="Yan M."/>
            <person name="Ng V."/>
            <person name="Cullen D."/>
            <person name="Martin F."/>
            <person name="Rosso M.-N."/>
            <person name="Henrissat B."/>
            <person name="Hibbett D."/>
            <person name="Martinez A.T."/>
            <person name="Grigoriev I.V."/>
        </authorList>
    </citation>
    <scope>NUCLEOTIDE SEQUENCE</scope>
    <source>
        <strain evidence="1">ATCC 90797</strain>
    </source>
</reference>
<dbReference type="InterPro" id="IPR052922">
    <property type="entry name" value="Cytidylate_Kinase-2"/>
</dbReference>
<accession>A0A9P6DB50</accession>